<comment type="caution">
    <text evidence="1">The sequence shown here is derived from an EMBL/GenBank/DDBJ whole genome shotgun (WGS) entry which is preliminary data.</text>
</comment>
<dbReference type="RefSeq" id="WP_309854029.1">
    <property type="nucleotide sequence ID" value="NZ_JAVDQJ010000004.1"/>
</dbReference>
<reference evidence="1" key="1">
    <citation type="submission" date="2023-07" db="EMBL/GenBank/DDBJ databases">
        <title>Sorghum-associated microbial communities from plants grown in Nebraska, USA.</title>
        <authorList>
            <person name="Schachtman D."/>
        </authorList>
    </citation>
    <scope>NUCLEOTIDE SEQUENCE</scope>
    <source>
        <strain evidence="1">BE330</strain>
    </source>
</reference>
<evidence type="ECO:0000313" key="1">
    <source>
        <dbReference type="EMBL" id="MDR6219019.1"/>
    </source>
</evidence>
<name>A0AAE4BND8_9DEIO</name>
<evidence type="ECO:0000313" key="2">
    <source>
        <dbReference type="Proteomes" id="UP001185331"/>
    </source>
</evidence>
<sequence length="277" mass="30515">MPEHLRRQVMTLLQAGCARDAAHLVLSVLPDEASFRTAALETLQVFTALEPDAGDVRVTYRQVLEAGYAAHRDATIPLDGVSDMPELADVRRMLIQGRPDLRYMDFRQVEAAVAAALAAGDAAHLEDLLGAQNVYARAVFMQVTRVKFTRGRPGVRLAIRKALGEVTYAAALARQAELDQVRDAERTVRDFSEVTRALDGRMMRGPAPDCALLPLRGWLDEQLDAGWQVKMVTGGRRCALVSPDGALRTRLLSRLERTYCERRPAARAAQALLDGRA</sequence>
<proteinExistence type="predicted"/>
<accession>A0AAE4BND8</accession>
<dbReference type="Proteomes" id="UP001185331">
    <property type="component" value="Unassembled WGS sequence"/>
</dbReference>
<gene>
    <name evidence="1" type="ORF">J2Y00_002616</name>
</gene>
<dbReference type="AlphaFoldDB" id="A0AAE4BND8"/>
<organism evidence="1 2">
    <name type="scientific">Deinococcus soli</name>
    <name type="common">ex Cha et al. 2016</name>
    <dbReference type="NCBI Taxonomy" id="1309411"/>
    <lineage>
        <taxon>Bacteria</taxon>
        <taxon>Thermotogati</taxon>
        <taxon>Deinococcota</taxon>
        <taxon>Deinococci</taxon>
        <taxon>Deinococcales</taxon>
        <taxon>Deinococcaceae</taxon>
        <taxon>Deinococcus</taxon>
    </lineage>
</organism>
<protein>
    <submittedName>
        <fullName evidence="1">Uncharacterized protein</fullName>
    </submittedName>
</protein>
<dbReference type="EMBL" id="JAVDQK010000005">
    <property type="protein sequence ID" value="MDR6219019.1"/>
    <property type="molecule type" value="Genomic_DNA"/>
</dbReference>